<organism evidence="1 2">
    <name type="scientific">Trichonephila clavata</name>
    <name type="common">Joro spider</name>
    <name type="synonym">Nephila clavata</name>
    <dbReference type="NCBI Taxonomy" id="2740835"/>
    <lineage>
        <taxon>Eukaryota</taxon>
        <taxon>Metazoa</taxon>
        <taxon>Ecdysozoa</taxon>
        <taxon>Arthropoda</taxon>
        <taxon>Chelicerata</taxon>
        <taxon>Arachnida</taxon>
        <taxon>Araneae</taxon>
        <taxon>Araneomorphae</taxon>
        <taxon>Entelegynae</taxon>
        <taxon>Araneoidea</taxon>
        <taxon>Nephilidae</taxon>
        <taxon>Trichonephila</taxon>
    </lineage>
</organism>
<dbReference type="AlphaFoldDB" id="A0A8X6I3Z7"/>
<dbReference type="Proteomes" id="UP000887116">
    <property type="component" value="Unassembled WGS sequence"/>
</dbReference>
<comment type="caution">
    <text evidence="1">The sequence shown here is derived from an EMBL/GenBank/DDBJ whole genome shotgun (WGS) entry which is preliminary data.</text>
</comment>
<sequence length="130" mass="14277">MEPNNNSPSGEHHVNISDSARFFIKTKDTFTNVSPFLIEKAISGTIGTVKTIRKICAGDLFLEVSSSNQATKLAKLQKLAHLDVTVSPHGSLNFFRGGNISSGFFECILRRDIGEFAGPESMLSPAYYYM</sequence>
<dbReference type="OrthoDB" id="6485787at2759"/>
<gene>
    <name evidence="1" type="ORF">TNCT_736441</name>
</gene>
<keyword evidence="2" id="KW-1185">Reference proteome</keyword>
<name>A0A8X6I3Z7_TRICU</name>
<evidence type="ECO:0000313" key="2">
    <source>
        <dbReference type="Proteomes" id="UP000887116"/>
    </source>
</evidence>
<dbReference type="EMBL" id="BMAO01024793">
    <property type="protein sequence ID" value="GFQ97779.1"/>
    <property type="molecule type" value="Genomic_DNA"/>
</dbReference>
<proteinExistence type="predicted"/>
<protein>
    <submittedName>
        <fullName evidence="1">Uncharacterized protein</fullName>
    </submittedName>
</protein>
<evidence type="ECO:0000313" key="1">
    <source>
        <dbReference type="EMBL" id="GFQ97779.1"/>
    </source>
</evidence>
<accession>A0A8X6I3Z7</accession>
<reference evidence="1" key="1">
    <citation type="submission" date="2020-07" db="EMBL/GenBank/DDBJ databases">
        <title>Multicomponent nature underlies the extraordinary mechanical properties of spider dragline silk.</title>
        <authorList>
            <person name="Kono N."/>
            <person name="Nakamura H."/>
            <person name="Mori M."/>
            <person name="Yoshida Y."/>
            <person name="Ohtoshi R."/>
            <person name="Malay A.D."/>
            <person name="Moran D.A.P."/>
            <person name="Tomita M."/>
            <person name="Numata K."/>
            <person name="Arakawa K."/>
        </authorList>
    </citation>
    <scope>NUCLEOTIDE SEQUENCE</scope>
</reference>